<gene>
    <name evidence="1" type="ORF">DAEQUDRAFT_77144</name>
</gene>
<dbReference type="Proteomes" id="UP000076727">
    <property type="component" value="Unassembled WGS sequence"/>
</dbReference>
<dbReference type="EMBL" id="KV429043">
    <property type="protein sequence ID" value="KZT71889.1"/>
    <property type="molecule type" value="Genomic_DNA"/>
</dbReference>
<keyword evidence="2" id="KW-1185">Reference proteome</keyword>
<protein>
    <submittedName>
        <fullName evidence="1">Uncharacterized protein</fullName>
    </submittedName>
</protein>
<name>A0A165SF34_9APHY</name>
<proteinExistence type="predicted"/>
<evidence type="ECO:0000313" key="2">
    <source>
        <dbReference type="Proteomes" id="UP000076727"/>
    </source>
</evidence>
<evidence type="ECO:0000313" key="1">
    <source>
        <dbReference type="EMBL" id="KZT71889.1"/>
    </source>
</evidence>
<reference evidence="1 2" key="1">
    <citation type="journal article" date="2016" name="Mol. Biol. Evol.">
        <title>Comparative Genomics of Early-Diverging Mushroom-Forming Fungi Provides Insights into the Origins of Lignocellulose Decay Capabilities.</title>
        <authorList>
            <person name="Nagy L.G."/>
            <person name="Riley R."/>
            <person name="Tritt A."/>
            <person name="Adam C."/>
            <person name="Daum C."/>
            <person name="Floudas D."/>
            <person name="Sun H."/>
            <person name="Yadav J.S."/>
            <person name="Pangilinan J."/>
            <person name="Larsson K.H."/>
            <person name="Matsuura K."/>
            <person name="Barry K."/>
            <person name="Labutti K."/>
            <person name="Kuo R."/>
            <person name="Ohm R.A."/>
            <person name="Bhattacharya S.S."/>
            <person name="Shirouzu T."/>
            <person name="Yoshinaga Y."/>
            <person name="Martin F.M."/>
            <person name="Grigoriev I.V."/>
            <person name="Hibbett D.S."/>
        </authorList>
    </citation>
    <scope>NUCLEOTIDE SEQUENCE [LARGE SCALE GENOMIC DNA]</scope>
    <source>
        <strain evidence="1 2">L-15889</strain>
    </source>
</reference>
<organism evidence="1 2">
    <name type="scientific">Daedalea quercina L-15889</name>
    <dbReference type="NCBI Taxonomy" id="1314783"/>
    <lineage>
        <taxon>Eukaryota</taxon>
        <taxon>Fungi</taxon>
        <taxon>Dikarya</taxon>
        <taxon>Basidiomycota</taxon>
        <taxon>Agaricomycotina</taxon>
        <taxon>Agaricomycetes</taxon>
        <taxon>Polyporales</taxon>
        <taxon>Fomitopsis</taxon>
    </lineage>
</organism>
<dbReference type="AlphaFoldDB" id="A0A165SF34"/>
<accession>A0A165SF34</accession>
<sequence length="166" mass="17894">MTGRRSVAFAPSAGRAYYVSANPPCHPPTRGRRFGLRRLRALHSTSRSRSIGRFAGLAQRAKTCTPGAYTTVFVSIDDCGAHRHYVQAISKFHWRARGVYKCATTGHMWCVCMCACACACADSMTREERLCGGCSRACVSGKERTRTCGGGGGGSTKQGLCAIRCE</sequence>